<evidence type="ECO:0000256" key="3">
    <source>
        <dbReference type="SAM" id="Phobius"/>
    </source>
</evidence>
<comment type="caution">
    <text evidence="4">The sequence shown here is derived from an EMBL/GenBank/DDBJ whole genome shotgun (WGS) entry which is preliminary data.</text>
</comment>
<organism evidence="4 5">
    <name type="scientific">Nocardioides bruguierae</name>
    <dbReference type="NCBI Taxonomy" id="2945102"/>
    <lineage>
        <taxon>Bacteria</taxon>
        <taxon>Bacillati</taxon>
        <taxon>Actinomycetota</taxon>
        <taxon>Actinomycetes</taxon>
        <taxon>Propionibacteriales</taxon>
        <taxon>Nocardioidaceae</taxon>
        <taxon>Nocardioides</taxon>
    </lineage>
</organism>
<keyword evidence="3" id="KW-1133">Transmembrane helix</keyword>
<accession>A0A9X2D6I4</accession>
<gene>
    <name evidence="4" type="ORF">M8330_06710</name>
</gene>
<dbReference type="EMBL" id="JAMOIL010000007">
    <property type="protein sequence ID" value="MCM0619985.1"/>
    <property type="molecule type" value="Genomic_DNA"/>
</dbReference>
<evidence type="ECO:0000313" key="5">
    <source>
        <dbReference type="Proteomes" id="UP001139485"/>
    </source>
</evidence>
<sequence length="226" mass="23758">MPDSQRRTTSRSSGPRGRTGPGRSGRGPSRASAGSVAPDGAGQTADQGRGAQARPRTTAGGPGSVRRPVPVAAGGGPRRPRLTGRALVLLLVVGVLVVSYASSARAYLQQRSEIDALQAEIADRESAIADLAEEKERWSDEAYVVQQARELGYVMPGETSYVVLDEDGEPLEQDNELTDPDEVVAEDDPGFWEDAWASVVLAGDPSAEQQSTPATEIDGSTEKDGS</sequence>
<evidence type="ECO:0000256" key="2">
    <source>
        <dbReference type="SAM" id="MobiDB-lite"/>
    </source>
</evidence>
<dbReference type="AlphaFoldDB" id="A0A9X2D6I4"/>
<keyword evidence="3" id="KW-0472">Membrane</keyword>
<evidence type="ECO:0000256" key="1">
    <source>
        <dbReference type="SAM" id="Coils"/>
    </source>
</evidence>
<evidence type="ECO:0000313" key="4">
    <source>
        <dbReference type="EMBL" id="MCM0619985.1"/>
    </source>
</evidence>
<dbReference type="Proteomes" id="UP001139485">
    <property type="component" value="Unassembled WGS sequence"/>
</dbReference>
<dbReference type="RefSeq" id="WP_250826691.1">
    <property type="nucleotide sequence ID" value="NZ_JAMOIL010000007.1"/>
</dbReference>
<name>A0A9X2D6I4_9ACTN</name>
<keyword evidence="5" id="KW-1185">Reference proteome</keyword>
<feature type="compositionally biased region" description="Low complexity" evidence="2">
    <location>
        <begin position="26"/>
        <end position="35"/>
    </location>
</feature>
<feature type="region of interest" description="Disordered" evidence="2">
    <location>
        <begin position="202"/>
        <end position="226"/>
    </location>
</feature>
<keyword evidence="3" id="KW-0812">Transmembrane</keyword>
<reference evidence="4" key="1">
    <citation type="submission" date="2022-05" db="EMBL/GenBank/DDBJ databases">
        <authorList>
            <person name="Tuo L."/>
        </authorList>
    </citation>
    <scope>NUCLEOTIDE SEQUENCE</scope>
    <source>
        <strain evidence="4">BSK12Z-4</strain>
    </source>
</reference>
<feature type="region of interest" description="Disordered" evidence="2">
    <location>
        <begin position="1"/>
        <end position="79"/>
    </location>
</feature>
<dbReference type="InterPro" id="IPR007060">
    <property type="entry name" value="FtsL/DivIC"/>
</dbReference>
<feature type="transmembrane region" description="Helical" evidence="3">
    <location>
        <begin position="87"/>
        <end position="108"/>
    </location>
</feature>
<proteinExistence type="predicted"/>
<dbReference type="Pfam" id="PF04977">
    <property type="entry name" value="DivIC"/>
    <property type="match status" value="1"/>
</dbReference>
<protein>
    <submittedName>
        <fullName evidence="4">Septum formation initiator family protein</fullName>
    </submittedName>
</protein>
<feature type="coiled-coil region" evidence="1">
    <location>
        <begin position="114"/>
        <end position="141"/>
    </location>
</feature>
<keyword evidence="1" id="KW-0175">Coiled coil</keyword>